<reference evidence="2" key="1">
    <citation type="submission" date="2020-04" db="EMBL/GenBank/DDBJ databases">
        <authorList>
            <person name="Zhang T."/>
        </authorList>
    </citation>
    <scope>NUCLEOTIDE SEQUENCE</scope>
    <source>
        <strain evidence="2">HKST-UBA10</strain>
    </source>
</reference>
<feature type="transmembrane region" description="Helical" evidence="1">
    <location>
        <begin position="215"/>
        <end position="232"/>
    </location>
</feature>
<organism evidence="2 3">
    <name type="scientific">Candidatus Dojkabacteria bacterium</name>
    <dbReference type="NCBI Taxonomy" id="2099670"/>
    <lineage>
        <taxon>Bacteria</taxon>
        <taxon>Candidatus Dojkabacteria</taxon>
    </lineage>
</organism>
<feature type="transmembrane region" description="Helical" evidence="1">
    <location>
        <begin position="6"/>
        <end position="27"/>
    </location>
</feature>
<reference evidence="2" key="2">
    <citation type="journal article" date="2021" name="Microbiome">
        <title>Successional dynamics and alternative stable states in a saline activated sludge microbial community over 9 years.</title>
        <authorList>
            <person name="Wang Y."/>
            <person name="Ye J."/>
            <person name="Ju F."/>
            <person name="Liu L."/>
            <person name="Boyd J.A."/>
            <person name="Deng Y."/>
            <person name="Parks D.H."/>
            <person name="Jiang X."/>
            <person name="Yin X."/>
            <person name="Woodcroft B.J."/>
            <person name="Tyson G.W."/>
            <person name="Hugenholtz P."/>
            <person name="Polz M.F."/>
            <person name="Zhang T."/>
        </authorList>
    </citation>
    <scope>NUCLEOTIDE SEQUENCE</scope>
    <source>
        <strain evidence="2">HKST-UBA10</strain>
    </source>
</reference>
<feature type="transmembrane region" description="Helical" evidence="1">
    <location>
        <begin position="97"/>
        <end position="118"/>
    </location>
</feature>
<evidence type="ECO:0000313" key="3">
    <source>
        <dbReference type="Proteomes" id="UP000782843"/>
    </source>
</evidence>
<feature type="transmembrane region" description="Helical" evidence="1">
    <location>
        <begin position="138"/>
        <end position="158"/>
    </location>
</feature>
<dbReference type="AlphaFoldDB" id="A0A955L3Z6"/>
<accession>A0A955L3Z6</accession>
<sequence>MINYLLQSFVLLVPFIIAGGFIFAHYMRIKQASKYKLAVDVVAVRRAGWYVLKFVFVMFVAVGLAFILKVAFAKIFGTPFSYPLLTGSSIQLSEVPFLQTDLVVGLFMFVVGLAGIWFSRRSASKLDSRRDTYLDKIYAVASKMTLVYFAILPLYFAVYEVSIYFLDKRNPAIVAGQSLTQDVNIFQIVDYISTGASQTTTLFQIKGANAPGESLALALALILVVVYLKFVGNRSLAVPAVSVPKKTTTTKTTTKSKK</sequence>
<keyword evidence="1" id="KW-0472">Membrane</keyword>
<name>A0A955L3Z6_9BACT</name>
<keyword evidence="1" id="KW-0812">Transmembrane</keyword>
<comment type="caution">
    <text evidence="2">The sequence shown here is derived from an EMBL/GenBank/DDBJ whole genome shotgun (WGS) entry which is preliminary data.</text>
</comment>
<proteinExistence type="predicted"/>
<dbReference type="Proteomes" id="UP000782843">
    <property type="component" value="Unassembled WGS sequence"/>
</dbReference>
<dbReference type="EMBL" id="JAGQLG010000163">
    <property type="protein sequence ID" value="MCA9382551.1"/>
    <property type="molecule type" value="Genomic_DNA"/>
</dbReference>
<keyword evidence="1" id="KW-1133">Transmembrane helix</keyword>
<gene>
    <name evidence="2" type="ORF">KC660_04050</name>
</gene>
<protein>
    <submittedName>
        <fullName evidence="2">Uncharacterized protein</fullName>
    </submittedName>
</protein>
<feature type="transmembrane region" description="Helical" evidence="1">
    <location>
        <begin position="54"/>
        <end position="77"/>
    </location>
</feature>
<evidence type="ECO:0000313" key="2">
    <source>
        <dbReference type="EMBL" id="MCA9382551.1"/>
    </source>
</evidence>
<evidence type="ECO:0000256" key="1">
    <source>
        <dbReference type="SAM" id="Phobius"/>
    </source>
</evidence>